<dbReference type="EC" id="2.7.10.2" evidence="4"/>
<reference evidence="4" key="1">
    <citation type="journal article" date="1996" name="J. Bacteriol.">
        <title>Identification and characterization of the eps (Exopolysaccharide) gene cluster from Streptococcus thermophilus Sfi6.</title>
        <authorList>
            <person name="Stingele F."/>
            <person name="Neeser J.R."/>
            <person name="Mollet B."/>
        </authorList>
    </citation>
    <scope>NUCLEOTIDE SEQUENCE</scope>
</reference>
<dbReference type="InterPro" id="IPR017746">
    <property type="entry name" value="Cellulose_synthase_operon_BcsQ"/>
</dbReference>
<dbReference type="Gene3D" id="3.40.50.300">
    <property type="entry name" value="P-loop containing nucleotide triphosphate hydrolases"/>
    <property type="match status" value="1"/>
</dbReference>
<reference evidence="4" key="3">
    <citation type="submission" date="2025-08" db="UniProtKB">
        <authorList>
            <consortium name="RefSeq"/>
        </authorList>
    </citation>
    <scope>IDENTIFICATION</scope>
</reference>
<dbReference type="Pfam" id="PF06564">
    <property type="entry name" value="CBP_BcsQ"/>
    <property type="match status" value="1"/>
</dbReference>
<dbReference type="PANTHER" id="PTHR32309:SF13">
    <property type="entry name" value="FERRIC ENTEROBACTIN TRANSPORT PROTEIN FEPE"/>
    <property type="match status" value="1"/>
</dbReference>
<dbReference type="AlphaFoldDB" id="A0A8B6XCP6"/>
<dbReference type="SUPFAM" id="SSF160246">
    <property type="entry name" value="EspE N-terminal domain-like"/>
    <property type="match status" value="1"/>
</dbReference>
<dbReference type="PANTHER" id="PTHR32309">
    <property type="entry name" value="TYROSINE-PROTEIN KINASE"/>
    <property type="match status" value="1"/>
</dbReference>
<dbReference type="GO" id="GO:0005524">
    <property type="term" value="F:ATP binding"/>
    <property type="evidence" value="ECO:0007669"/>
    <property type="project" value="UniProtKB-KW"/>
</dbReference>
<evidence type="ECO:0000256" key="2">
    <source>
        <dbReference type="ARBA" id="ARBA00022840"/>
    </source>
</evidence>
<keyword evidence="2" id="KW-0067">ATP-binding</keyword>
<evidence type="ECO:0000256" key="1">
    <source>
        <dbReference type="ARBA" id="ARBA00022741"/>
    </source>
</evidence>
<proteinExistence type="predicted"/>
<dbReference type="InterPro" id="IPR005702">
    <property type="entry name" value="Wzc-like_C"/>
</dbReference>
<keyword evidence="3" id="KW-1185">Reference proteome</keyword>
<accession>A0A8B6XCP6</accession>
<dbReference type="InterPro" id="IPR027417">
    <property type="entry name" value="P-loop_NTPase"/>
</dbReference>
<sequence>MIHPEAELRGLGAASRGPRLRGLRAGKDDVLDVGSGNGSGARSAAPRSLGSILVESGAMSAADVNRVLEVQRESGMRFGEIAVGLQLLTHEQLEAALAEQYRYPYLTPGHSGVSPMVVMAWQPFGRQAEALRALRTQLAMQWLHRDEGTRSLAVTSLDAGDGRSWIAANLAVAFSQLGERTLLIDADLRRPVQHSLFDVDSGVGLSGLLLGKSGAGAIQPVRALPNLSLLPAGAVPPNPQELLTSRAFGRLLDELALSHDAIVLDTPPAGEFADAQVIASSTSATLVVMRQHRSELRRLEELKQQLERAGGQIVGGVLAEGMR</sequence>
<protein>
    <submittedName>
        <fullName evidence="4">Polysaccharide biosynthesis tyrosine autokinase</fullName>
        <ecNumber evidence="4">2.7.10.2</ecNumber>
    </submittedName>
</protein>
<evidence type="ECO:0000313" key="3">
    <source>
        <dbReference type="Proteomes" id="UP000675920"/>
    </source>
</evidence>
<dbReference type="CDD" id="cd05387">
    <property type="entry name" value="BY-kinase"/>
    <property type="match status" value="1"/>
</dbReference>
<reference evidence="4" key="2">
    <citation type="journal article" date="2015" name="J. Biol. Chem.">
        <title>Streptococcus agalactiae capsule polymer length and attachment is determined by the proteins CpsABCD.</title>
        <authorList>
            <person name="Toniolo C."/>
            <person name="Balducci E."/>
            <person name="Romano M.R."/>
            <person name="Proietti D."/>
            <person name="Ferlenghi I."/>
            <person name="Grandi G."/>
            <person name="Berti F."/>
            <person name="Ros I.M."/>
            <person name="Janulczyk R."/>
        </authorList>
    </citation>
    <scope>NUCLEOTIDE SEQUENCE</scope>
</reference>
<keyword evidence="1" id="KW-0547">Nucleotide-binding</keyword>
<name>A0A8B6XCP6_9BURK</name>
<dbReference type="RefSeq" id="WP_211238035.1">
    <property type="nucleotide sequence ID" value="NZ_AXWS01000007.1"/>
</dbReference>
<dbReference type="Proteomes" id="UP000675920">
    <property type="component" value="Unplaced"/>
</dbReference>
<organism evidence="3 4">
    <name type="scientific">Derxia gummosa DSM 723</name>
    <dbReference type="NCBI Taxonomy" id="1121388"/>
    <lineage>
        <taxon>Bacteria</taxon>
        <taxon>Pseudomonadati</taxon>
        <taxon>Pseudomonadota</taxon>
        <taxon>Betaproteobacteria</taxon>
        <taxon>Burkholderiales</taxon>
        <taxon>Alcaligenaceae</taxon>
        <taxon>Derxia</taxon>
    </lineage>
</organism>
<dbReference type="GO" id="GO:0004715">
    <property type="term" value="F:non-membrane spanning protein tyrosine kinase activity"/>
    <property type="evidence" value="ECO:0007669"/>
    <property type="project" value="UniProtKB-EC"/>
</dbReference>
<evidence type="ECO:0000313" key="4">
    <source>
        <dbReference type="RefSeq" id="WP_211238035.1"/>
    </source>
</evidence>
<dbReference type="SUPFAM" id="SSF52540">
    <property type="entry name" value="P-loop containing nucleoside triphosphate hydrolases"/>
    <property type="match status" value="1"/>
</dbReference>
<dbReference type="NCBIfam" id="TIGR01007">
    <property type="entry name" value="eps_fam"/>
    <property type="match status" value="1"/>
</dbReference>
<dbReference type="InterPro" id="IPR037257">
    <property type="entry name" value="T2SS_E_N_sf"/>
</dbReference>
<dbReference type="InterPro" id="IPR050445">
    <property type="entry name" value="Bact_polysacc_biosynth/exp"/>
</dbReference>
<dbReference type="GO" id="GO:0005886">
    <property type="term" value="C:plasma membrane"/>
    <property type="evidence" value="ECO:0007669"/>
    <property type="project" value="TreeGrafter"/>
</dbReference>